<evidence type="ECO:0000256" key="13">
    <source>
        <dbReference type="ARBA" id="ARBA00023136"/>
    </source>
</evidence>
<keyword evidence="11 15" id="KW-0520">NAD</keyword>
<evidence type="ECO:0000256" key="2">
    <source>
        <dbReference type="ARBA" id="ARBA00005698"/>
    </source>
</evidence>
<feature type="transmembrane region" description="Helical" evidence="15">
    <location>
        <begin position="92"/>
        <end position="112"/>
    </location>
</feature>
<dbReference type="EMBL" id="AB738952">
    <property type="protein sequence ID" value="BAP90333.1"/>
    <property type="molecule type" value="Genomic_DNA"/>
</dbReference>
<feature type="transmembrane region" description="Helical" evidence="15">
    <location>
        <begin position="30"/>
        <end position="46"/>
    </location>
</feature>
<comment type="subcellular location">
    <subcellularLocation>
        <location evidence="1 15">Mitochondrion membrane</location>
        <topology evidence="1 15">Multi-pass membrane protein</topology>
    </subcellularLocation>
</comment>
<accession>A0A0A1H7I1</accession>
<dbReference type="EC" id="7.1.1.2" evidence="3 15"/>
<name>A0A0A1H7I1_9SAUR</name>
<dbReference type="PANTHER" id="PTHR11435:SF1">
    <property type="entry name" value="NADH-UBIQUINONE OXIDOREDUCTASE CHAIN 6"/>
    <property type="match status" value="1"/>
</dbReference>
<dbReference type="InterPro" id="IPR001457">
    <property type="entry name" value="NADH_UbQ/plastoQ_OxRdtase_su6"/>
</dbReference>
<dbReference type="PANTHER" id="PTHR11435">
    <property type="entry name" value="NADH UBIQUINONE OXIDOREDUCTASE SUBUNIT ND6"/>
    <property type="match status" value="1"/>
</dbReference>
<evidence type="ECO:0000256" key="5">
    <source>
        <dbReference type="ARBA" id="ARBA00022448"/>
    </source>
</evidence>
<keyword evidence="16" id="KW-0732">Signal</keyword>
<evidence type="ECO:0000256" key="11">
    <source>
        <dbReference type="ARBA" id="ARBA00023027"/>
    </source>
</evidence>
<comment type="similarity">
    <text evidence="2 15">Belongs to the complex I subunit 6 family.</text>
</comment>
<comment type="function">
    <text evidence="15">Core subunit of the mitochondrial membrane respiratory chain NADH dehydrogenase (Complex I) which catalyzes electron transfer from NADH through the respiratory chain, using ubiquinone as an electron acceptor. Essential for the catalytic activity and assembly of complex I.</text>
</comment>
<evidence type="ECO:0000256" key="15">
    <source>
        <dbReference type="RuleBase" id="RU004430"/>
    </source>
</evidence>
<comment type="catalytic activity">
    <reaction evidence="14 15">
        <text>a ubiquinone + NADH + 5 H(+)(in) = a ubiquinol + NAD(+) + 4 H(+)(out)</text>
        <dbReference type="Rhea" id="RHEA:29091"/>
        <dbReference type="Rhea" id="RHEA-COMP:9565"/>
        <dbReference type="Rhea" id="RHEA-COMP:9566"/>
        <dbReference type="ChEBI" id="CHEBI:15378"/>
        <dbReference type="ChEBI" id="CHEBI:16389"/>
        <dbReference type="ChEBI" id="CHEBI:17976"/>
        <dbReference type="ChEBI" id="CHEBI:57540"/>
        <dbReference type="ChEBI" id="CHEBI:57945"/>
        <dbReference type="EC" id="7.1.1.2"/>
    </reaction>
</comment>
<dbReference type="AlphaFoldDB" id="A0A0A1H7I1"/>
<gene>
    <name evidence="17" type="primary">ND6</name>
</gene>
<dbReference type="InterPro" id="IPR050269">
    <property type="entry name" value="ComplexI_Subunit6"/>
</dbReference>
<evidence type="ECO:0000256" key="6">
    <source>
        <dbReference type="ARBA" id="ARBA00022660"/>
    </source>
</evidence>
<keyword evidence="10 15" id="KW-1133">Transmembrane helix</keyword>
<feature type="signal peptide" evidence="16">
    <location>
        <begin position="1"/>
        <end position="21"/>
    </location>
</feature>
<evidence type="ECO:0000313" key="17">
    <source>
        <dbReference type="EMBL" id="BAP90333.1"/>
    </source>
</evidence>
<evidence type="ECO:0000256" key="8">
    <source>
        <dbReference type="ARBA" id="ARBA00022967"/>
    </source>
</evidence>
<dbReference type="Gene3D" id="1.20.120.1200">
    <property type="entry name" value="NADH-ubiquinone/plastoquinone oxidoreductase chain 6, subunit NuoJ"/>
    <property type="match status" value="1"/>
</dbReference>
<dbReference type="Pfam" id="PF00499">
    <property type="entry name" value="Oxidored_q3"/>
    <property type="match status" value="1"/>
</dbReference>
<evidence type="ECO:0000256" key="4">
    <source>
        <dbReference type="ARBA" id="ARBA00021095"/>
    </source>
</evidence>
<organism evidence="17">
    <name type="scientific">Stenodactylus petrii</name>
    <dbReference type="NCBI Taxonomy" id="401535"/>
    <lineage>
        <taxon>Eukaryota</taxon>
        <taxon>Metazoa</taxon>
        <taxon>Chordata</taxon>
        <taxon>Craniata</taxon>
        <taxon>Vertebrata</taxon>
        <taxon>Euteleostomi</taxon>
        <taxon>Lepidosauria</taxon>
        <taxon>Squamata</taxon>
        <taxon>Bifurcata</taxon>
        <taxon>Gekkota</taxon>
        <taxon>Gekkonidae</taxon>
        <taxon>Gekkoninae</taxon>
        <taxon>Stenodactylus</taxon>
    </lineage>
</organism>
<feature type="transmembrane region" description="Helical" evidence="15">
    <location>
        <begin position="132"/>
        <end position="158"/>
    </location>
</feature>
<feature type="chain" id="PRO_5001985226" description="NADH-ubiquinone oxidoreductase chain 6" evidence="16">
    <location>
        <begin position="22"/>
        <end position="172"/>
    </location>
</feature>
<keyword evidence="13 15" id="KW-0472">Membrane</keyword>
<proteinExistence type="inferred from homology"/>
<reference evidence="17" key="1">
    <citation type="journal article" date="2014" name="BMC Genomics">
        <title>Gene rearrangements in gekkonid mitochondrial genomes with shuffling, loss, and reassignment of tRNA genes.</title>
        <authorList>
            <person name="Kumazawa Y."/>
            <person name="Miura S."/>
            <person name="Yamada C."/>
            <person name="Hashiguchi Y."/>
        </authorList>
    </citation>
    <scope>NUCLEOTIDE SEQUENCE</scope>
    <source>
        <strain evidence="17">Spetr4</strain>
    </source>
</reference>
<evidence type="ECO:0000256" key="3">
    <source>
        <dbReference type="ARBA" id="ARBA00012944"/>
    </source>
</evidence>
<evidence type="ECO:0000256" key="7">
    <source>
        <dbReference type="ARBA" id="ARBA00022692"/>
    </source>
</evidence>
<evidence type="ECO:0000256" key="1">
    <source>
        <dbReference type="ARBA" id="ARBA00004225"/>
    </source>
</evidence>
<feature type="transmembrane region" description="Helical" evidence="15">
    <location>
        <begin position="53"/>
        <end position="72"/>
    </location>
</feature>
<keyword evidence="8 15" id="KW-1278">Translocase</keyword>
<keyword evidence="6 15" id="KW-0679">Respiratory chain</keyword>
<keyword evidence="5 15" id="KW-0813">Transport</keyword>
<keyword evidence="9 15" id="KW-0249">Electron transport</keyword>
<evidence type="ECO:0000256" key="12">
    <source>
        <dbReference type="ARBA" id="ARBA00023128"/>
    </source>
</evidence>
<dbReference type="GO" id="GO:0031966">
    <property type="term" value="C:mitochondrial membrane"/>
    <property type="evidence" value="ECO:0007669"/>
    <property type="project" value="UniProtKB-SubCell"/>
</dbReference>
<dbReference type="GO" id="GO:0008137">
    <property type="term" value="F:NADH dehydrogenase (ubiquinone) activity"/>
    <property type="evidence" value="ECO:0007669"/>
    <property type="project" value="UniProtKB-UniRule"/>
</dbReference>
<keyword evidence="15" id="KW-0830">Ubiquinone</keyword>
<protein>
    <recommendedName>
        <fullName evidence="4 15">NADH-ubiquinone oxidoreductase chain 6</fullName>
        <ecNumber evidence="3 15">7.1.1.2</ecNumber>
    </recommendedName>
</protein>
<geneLocation type="mitochondrion" evidence="17"/>
<sequence>MSYFLLLLGICFVLGMVGVASNPSPYYGTLGLVVCVLGGCGVLVVTGGSYLGLVLLLIYLGGMMVVFAYSVALASDPFPEAWGAPNVFMSVLGYGAVIVFLGAWFVDVVPLVGPAGGDGVGLFGSRADFNGVVLMFLEGGPIFLLCGWGLLLALLVVLELVRGGEQGALRVP</sequence>
<keyword evidence="12 15" id="KW-0496">Mitochondrion</keyword>
<dbReference type="InterPro" id="IPR042106">
    <property type="entry name" value="Nuo/plastoQ_OxRdtase_6_NuoJ"/>
</dbReference>
<evidence type="ECO:0000256" key="9">
    <source>
        <dbReference type="ARBA" id="ARBA00022982"/>
    </source>
</evidence>
<keyword evidence="7 15" id="KW-0812">Transmembrane</keyword>
<evidence type="ECO:0000256" key="14">
    <source>
        <dbReference type="ARBA" id="ARBA00049551"/>
    </source>
</evidence>
<evidence type="ECO:0000256" key="10">
    <source>
        <dbReference type="ARBA" id="ARBA00022989"/>
    </source>
</evidence>
<evidence type="ECO:0000256" key="16">
    <source>
        <dbReference type="SAM" id="SignalP"/>
    </source>
</evidence>